<sequence>MDILEYTEQKFKSLPISQAIQLLQEKLAAFQVKLPGTKVRAVCDYFHNTFIKHYWLYQFTLGRERDCRQTFASLEVYCPPTPWPLMEAMDVEVWKYQQQLAALSEAEDQKRAEVAIIRESLAQERERTLQKVYRDVQRQPQVLSKEVKGENGMHNDILSRHDYVTD</sequence>
<comment type="caution">
    <text evidence="1">The sequence shown here is derived from an EMBL/GenBank/DDBJ whole genome shotgun (WGS) entry which is preliminary data.</text>
</comment>
<dbReference type="Proteomes" id="UP000827872">
    <property type="component" value="Linkage Group LG01"/>
</dbReference>
<protein>
    <submittedName>
        <fullName evidence="1">Uncharacterized protein</fullName>
    </submittedName>
</protein>
<organism evidence="1 2">
    <name type="scientific">Sphaerodactylus townsendi</name>
    <dbReference type="NCBI Taxonomy" id="933632"/>
    <lineage>
        <taxon>Eukaryota</taxon>
        <taxon>Metazoa</taxon>
        <taxon>Chordata</taxon>
        <taxon>Craniata</taxon>
        <taxon>Vertebrata</taxon>
        <taxon>Euteleostomi</taxon>
        <taxon>Lepidosauria</taxon>
        <taxon>Squamata</taxon>
        <taxon>Bifurcata</taxon>
        <taxon>Gekkota</taxon>
        <taxon>Sphaerodactylidae</taxon>
        <taxon>Sphaerodactylus</taxon>
    </lineage>
</organism>
<keyword evidence="2" id="KW-1185">Reference proteome</keyword>
<proteinExistence type="predicted"/>
<reference evidence="1" key="1">
    <citation type="submission" date="2021-08" db="EMBL/GenBank/DDBJ databases">
        <title>The first chromosome-level gecko genome reveals the dynamic sex chromosomes of Neotropical dwarf geckos (Sphaerodactylidae: Sphaerodactylus).</title>
        <authorList>
            <person name="Pinto B.J."/>
            <person name="Keating S.E."/>
            <person name="Gamble T."/>
        </authorList>
    </citation>
    <scope>NUCLEOTIDE SEQUENCE</scope>
    <source>
        <strain evidence="1">TG3544</strain>
    </source>
</reference>
<evidence type="ECO:0000313" key="2">
    <source>
        <dbReference type="Proteomes" id="UP000827872"/>
    </source>
</evidence>
<dbReference type="EMBL" id="CM037614">
    <property type="protein sequence ID" value="KAH8016187.1"/>
    <property type="molecule type" value="Genomic_DNA"/>
</dbReference>
<name>A0ACB8G9L4_9SAUR</name>
<evidence type="ECO:0000313" key="1">
    <source>
        <dbReference type="EMBL" id="KAH8016187.1"/>
    </source>
</evidence>
<gene>
    <name evidence="1" type="ORF">K3G42_013431</name>
</gene>
<accession>A0ACB8G9L4</accession>